<dbReference type="PANTHER" id="PTHR30363:SF4">
    <property type="entry name" value="GLYCEROL-3-PHOSPHATE REGULON REPRESSOR"/>
    <property type="match status" value="1"/>
</dbReference>
<evidence type="ECO:0000313" key="7">
    <source>
        <dbReference type="EMBL" id="SDF86295.1"/>
    </source>
</evidence>
<sequence length="253" mass="27191">MYAAERQHWLLTRTREDGRVDVASVAQELDVTPETIRRDLGTLERQGLVRRVHGGAIPADRLDFEPALGQRDTLASQEKERIAKAALAELEGCLTVLLDAGTTTARLAQTLPTDREITVVTNSLSIASILATRPNVIVRLLGGRVRGTTMATVDDWMTDTLATLTVDVAFVGTNGFSPERGLTTPDPAEAAAKRAMIAAARRTVVLADAAKYGTDQFTRFARLDQVDALVTDTDLDDDAAAAIEAAGPRVVRA</sequence>
<dbReference type="InterPro" id="IPR050313">
    <property type="entry name" value="Carb_Metab_HTH_regulators"/>
</dbReference>
<keyword evidence="8" id="KW-1185">Reference proteome</keyword>
<dbReference type="InterPro" id="IPR036390">
    <property type="entry name" value="WH_DNA-bd_sf"/>
</dbReference>
<dbReference type="Pfam" id="PF08220">
    <property type="entry name" value="HTH_DeoR"/>
    <property type="match status" value="1"/>
</dbReference>
<evidence type="ECO:0000259" key="6">
    <source>
        <dbReference type="PROSITE" id="PS51000"/>
    </source>
</evidence>
<dbReference type="InterPro" id="IPR037171">
    <property type="entry name" value="NagB/RpiA_transferase-like"/>
</dbReference>
<dbReference type="RefSeq" id="WP_093083215.1">
    <property type="nucleotide sequence ID" value="NZ_FNBE01000007.1"/>
</dbReference>
<comment type="function">
    <text evidence="5">Repressor of the lactose catabolism operon. Galactose-6-phosphate is the inducer.</text>
</comment>
<dbReference type="InterPro" id="IPR014036">
    <property type="entry name" value="DeoR-like_C"/>
</dbReference>
<dbReference type="OrthoDB" id="7688673at2"/>
<gene>
    <name evidence="7" type="ORF">SAMN05216377_107140</name>
</gene>
<dbReference type="InterPro" id="IPR001034">
    <property type="entry name" value="DeoR_HTH"/>
</dbReference>
<protein>
    <recommendedName>
        <fullName evidence="1">Lactose phosphotransferase system repressor</fullName>
    </recommendedName>
</protein>
<evidence type="ECO:0000256" key="1">
    <source>
        <dbReference type="ARBA" id="ARBA00021390"/>
    </source>
</evidence>
<dbReference type="SMART" id="SM00420">
    <property type="entry name" value="HTH_DEOR"/>
    <property type="match status" value="1"/>
</dbReference>
<dbReference type="GO" id="GO:0003700">
    <property type="term" value="F:DNA-binding transcription factor activity"/>
    <property type="evidence" value="ECO:0007669"/>
    <property type="project" value="InterPro"/>
</dbReference>
<evidence type="ECO:0000256" key="3">
    <source>
        <dbReference type="ARBA" id="ARBA00023015"/>
    </source>
</evidence>
<dbReference type="SMART" id="SM01134">
    <property type="entry name" value="DeoRC"/>
    <property type="match status" value="1"/>
</dbReference>
<evidence type="ECO:0000256" key="5">
    <source>
        <dbReference type="ARBA" id="ARBA00024937"/>
    </source>
</evidence>
<dbReference type="PRINTS" id="PR00037">
    <property type="entry name" value="HTHLACR"/>
</dbReference>
<dbReference type="SUPFAM" id="SSF100950">
    <property type="entry name" value="NagB/RpiA/CoA transferase-like"/>
    <property type="match status" value="1"/>
</dbReference>
<feature type="domain" description="HTH deoR-type" evidence="6">
    <location>
        <begin position="3"/>
        <end position="58"/>
    </location>
</feature>
<dbReference type="PROSITE" id="PS51000">
    <property type="entry name" value="HTH_DEOR_2"/>
    <property type="match status" value="1"/>
</dbReference>
<dbReference type="AlphaFoldDB" id="A0A1G7PJ28"/>
<keyword evidence="2" id="KW-0678">Repressor</keyword>
<name>A0A1G7PJ28_PSEOR</name>
<keyword evidence="4" id="KW-0804">Transcription</keyword>
<proteinExistence type="predicted"/>
<dbReference type="Proteomes" id="UP000198967">
    <property type="component" value="Unassembled WGS sequence"/>
</dbReference>
<dbReference type="Gene3D" id="3.40.50.1360">
    <property type="match status" value="1"/>
</dbReference>
<reference evidence="7 8" key="1">
    <citation type="submission" date="2016-10" db="EMBL/GenBank/DDBJ databases">
        <authorList>
            <person name="de Groot N.N."/>
        </authorList>
    </citation>
    <scope>NUCLEOTIDE SEQUENCE [LARGE SCALE GENOMIC DNA]</scope>
    <source>
        <strain evidence="7 8">CGMCC 4.3143</strain>
    </source>
</reference>
<dbReference type="Pfam" id="PF00455">
    <property type="entry name" value="DeoRC"/>
    <property type="match status" value="1"/>
</dbReference>
<dbReference type="STRING" id="366584.SAMN05216377_107140"/>
<dbReference type="SUPFAM" id="SSF46785">
    <property type="entry name" value="Winged helix' DNA-binding domain"/>
    <property type="match status" value="1"/>
</dbReference>
<dbReference type="EMBL" id="FNBE01000007">
    <property type="protein sequence ID" value="SDF86295.1"/>
    <property type="molecule type" value="Genomic_DNA"/>
</dbReference>
<evidence type="ECO:0000256" key="4">
    <source>
        <dbReference type="ARBA" id="ARBA00023163"/>
    </source>
</evidence>
<evidence type="ECO:0000256" key="2">
    <source>
        <dbReference type="ARBA" id="ARBA00022491"/>
    </source>
</evidence>
<organism evidence="7 8">
    <name type="scientific">Pseudonocardia oroxyli</name>
    <dbReference type="NCBI Taxonomy" id="366584"/>
    <lineage>
        <taxon>Bacteria</taxon>
        <taxon>Bacillati</taxon>
        <taxon>Actinomycetota</taxon>
        <taxon>Actinomycetes</taxon>
        <taxon>Pseudonocardiales</taxon>
        <taxon>Pseudonocardiaceae</taxon>
        <taxon>Pseudonocardia</taxon>
    </lineage>
</organism>
<dbReference type="PANTHER" id="PTHR30363">
    <property type="entry name" value="HTH-TYPE TRANSCRIPTIONAL REGULATOR SRLR-RELATED"/>
    <property type="match status" value="1"/>
</dbReference>
<evidence type="ECO:0000313" key="8">
    <source>
        <dbReference type="Proteomes" id="UP000198967"/>
    </source>
</evidence>
<dbReference type="InterPro" id="IPR036388">
    <property type="entry name" value="WH-like_DNA-bd_sf"/>
</dbReference>
<accession>A0A1G7PJ28</accession>
<dbReference type="Gene3D" id="1.10.10.10">
    <property type="entry name" value="Winged helix-like DNA-binding domain superfamily/Winged helix DNA-binding domain"/>
    <property type="match status" value="1"/>
</dbReference>
<keyword evidence="3" id="KW-0805">Transcription regulation</keyword>